<proteinExistence type="predicted"/>
<protein>
    <submittedName>
        <fullName evidence="2">Phage tail completion protein</fullName>
    </submittedName>
</protein>
<sequence length="156" mass="17611">MALTDDGFEDIQEWTAALMARLAPAQRSRLNKRVAQELRASQVNRIASQRNPDGSPYEPRRAKNLRGKKGTIRRKMFTKLRQARHLRAQGYADSAIVAFTAASARVARVHQLGLQDKPRPNTRAVRYAVRQLLGFARHDRALILDAYARHLSGEGL</sequence>
<feature type="compositionally biased region" description="Polar residues" evidence="1">
    <location>
        <begin position="41"/>
        <end position="52"/>
    </location>
</feature>
<reference evidence="2" key="1">
    <citation type="submission" date="2019-03" db="EMBL/GenBank/DDBJ databases">
        <authorList>
            <person name="Danneels B."/>
        </authorList>
    </citation>
    <scope>NUCLEOTIDE SEQUENCE</scope>
</reference>
<dbReference type="Pfam" id="PF05069">
    <property type="entry name" value="Phage_tail_S"/>
    <property type="match status" value="1"/>
</dbReference>
<dbReference type="EMBL" id="CAADIA010000013">
    <property type="protein sequence ID" value="VFR39618.1"/>
    <property type="molecule type" value="Genomic_DNA"/>
</dbReference>
<evidence type="ECO:0000256" key="1">
    <source>
        <dbReference type="SAM" id="MobiDB-lite"/>
    </source>
</evidence>
<organism evidence="2">
    <name type="scientific">plant metagenome</name>
    <dbReference type="NCBI Taxonomy" id="1297885"/>
    <lineage>
        <taxon>unclassified sequences</taxon>
        <taxon>metagenomes</taxon>
        <taxon>organismal metagenomes</taxon>
    </lineage>
</organism>
<dbReference type="InterPro" id="IPR006522">
    <property type="entry name" value="Phage_virion_morphogenesis"/>
</dbReference>
<name>A0A484QMY9_9ZZZZ</name>
<evidence type="ECO:0000313" key="2">
    <source>
        <dbReference type="EMBL" id="VFR39618.1"/>
    </source>
</evidence>
<dbReference type="NCBIfam" id="TIGR01635">
    <property type="entry name" value="tail_comp_S"/>
    <property type="match status" value="1"/>
</dbReference>
<dbReference type="AlphaFoldDB" id="A0A484QMY9"/>
<evidence type="ECO:0000313" key="3">
    <source>
        <dbReference type="EMBL" id="VFR58388.1"/>
    </source>
</evidence>
<feature type="region of interest" description="Disordered" evidence="1">
    <location>
        <begin position="41"/>
        <end position="62"/>
    </location>
</feature>
<gene>
    <name evidence="2" type="ORF">ANK1_2795</name>
    <name evidence="3" type="ORF">ANK2_2796</name>
</gene>
<accession>A0A484QMY9</accession>
<dbReference type="EMBL" id="CAADIF010000002">
    <property type="protein sequence ID" value="VFR58388.1"/>
    <property type="molecule type" value="Genomic_DNA"/>
</dbReference>